<keyword evidence="5" id="KW-0472">Membrane</keyword>
<evidence type="ECO:0000313" key="8">
    <source>
        <dbReference type="EMBL" id="KFI97997.1"/>
    </source>
</evidence>
<dbReference type="InterPro" id="IPR038174">
    <property type="entry name" value="Strep_pil_link_sf"/>
</dbReference>
<comment type="caution">
    <text evidence="8">The sequence shown here is derived from an EMBL/GenBank/DDBJ whole genome shotgun (WGS) entry which is preliminary data.</text>
</comment>
<protein>
    <submittedName>
        <fullName evidence="8">PA14 domain-containing protein</fullName>
    </submittedName>
</protein>
<dbReference type="InterPro" id="IPR022464">
    <property type="entry name" value="Strep_pil_isopept_link"/>
</dbReference>
<dbReference type="STRING" id="762211.BSTEL_0757"/>
<dbReference type="InterPro" id="IPR051154">
    <property type="entry name" value="Prespore-cell_inducing_factor"/>
</dbReference>
<dbReference type="Gene3D" id="2.60.40.3050">
    <property type="match status" value="1"/>
</dbReference>
<dbReference type="AlphaFoldDB" id="A0A087DR47"/>
<evidence type="ECO:0000259" key="7">
    <source>
        <dbReference type="PROSITE" id="PS51820"/>
    </source>
</evidence>
<comment type="similarity">
    <text evidence="1">Belongs to the prespore-cell-inducing factor family.</text>
</comment>
<evidence type="ECO:0000256" key="5">
    <source>
        <dbReference type="SAM" id="Phobius"/>
    </source>
</evidence>
<keyword evidence="5" id="KW-0812">Transmembrane</keyword>
<feature type="compositionally biased region" description="Polar residues" evidence="4">
    <location>
        <begin position="952"/>
        <end position="961"/>
    </location>
</feature>
<feature type="region of interest" description="Disordered" evidence="4">
    <location>
        <begin position="927"/>
        <end position="961"/>
    </location>
</feature>
<dbReference type="InterPro" id="IPR011658">
    <property type="entry name" value="PA14_dom"/>
</dbReference>
<reference evidence="8 9" key="1">
    <citation type="submission" date="2014-03" db="EMBL/GenBank/DDBJ databases">
        <title>Genomics of Bifidobacteria.</title>
        <authorList>
            <person name="Ventura M."/>
            <person name="Milani C."/>
            <person name="Lugli G.A."/>
        </authorList>
    </citation>
    <scope>NUCLEOTIDE SEQUENCE [LARGE SCALE GENOMIC DNA]</scope>
    <source>
        <strain evidence="8 9">DSM 23968</strain>
    </source>
</reference>
<dbReference type="Pfam" id="PF12892">
    <property type="entry name" value="FctA"/>
    <property type="match status" value="1"/>
</dbReference>
<dbReference type="InterPro" id="IPR037524">
    <property type="entry name" value="PA14/GLEYA"/>
</dbReference>
<dbReference type="GO" id="GO:0005576">
    <property type="term" value="C:extracellular region"/>
    <property type="evidence" value="ECO:0007669"/>
    <property type="project" value="TreeGrafter"/>
</dbReference>
<keyword evidence="9" id="KW-1185">Reference proteome</keyword>
<dbReference type="eggNOG" id="COG0823">
    <property type="taxonomic scope" value="Bacteria"/>
</dbReference>
<keyword evidence="3" id="KW-0325">Glycoprotein</keyword>
<dbReference type="Proteomes" id="UP000029004">
    <property type="component" value="Unassembled WGS sequence"/>
</dbReference>
<evidence type="ECO:0000256" key="6">
    <source>
        <dbReference type="SAM" id="SignalP"/>
    </source>
</evidence>
<name>A0A087DR47_9BIFI</name>
<sequence length="994" mass="104895">MASQEKKDRARVIRAAICAVAASATLMAVGIAPASATPSSASVNADKTLTLPVQFIDYNKDNLLFEYAMGAGTGANDLSFNNGKNGTARKGLVNKTLGKNGMPQYNKAAVEQIAKGIDTELGRADATAIPAEPTQRTLFQRLLNQFVTVPATTTTVLNPNTPGADNAGAFTNWNCGTGSQVVGDTCMTPDGTTAPSVDTLWQQDGNGVYGYNTASTLTSSKFTVTPNTEYKLTFWADNGGATAAGMNVAIKDGKGNAIKAYNAAPADANRTERANVAKDATGWQDFYFNSGDAAAITLALTPSADAKTVRVAGAQLAPAGDDNAYNTPAYTSMLGDGTDYFYTGKTDATGTTSFGKWIVSGAGKDIEYAAGKASKVTGTMTWSQDGDSVRSVAGTAVSPLTRTITGLKAGETYTVSYARGFNGTAYAGIKATDASGKAITLTVPETDENKGHNTVDQIDPAVPKNDDNGEFGTFDVTAPKDGSVTLAILAGDDTSLQYRAGGITIKPKHNTLKSQTYDDAVKSVDLTKKIDLSSDSTDNGIGYFQSPMAYAYYMLNNLFTGNTGTPYNGYKNMVLAYDGSKSAHGQQIDKYTFAANTSVEGDVTYQPGTQDAPGSVTYDPTKTKSETDGNFGFFPLDGIDGGEMTEGNIGIRDKDNKPVLDKDGKNVYVKKQHNYHYAMKSNGVFTYHKGAGQFFDFTGDDDVYLFVNNKLAIDLGGAHTADSESVDLDKQADSLGLKDGKTYRFDFFYMERHTDEADIKVTTNLDVTALSSDYTLLISNVLNGKAMNDGDYQFTVKPADTDAQGNAISADAREKAAKMLGLDTADLDNGETYDSPKSESGRTVNLAEPLTLKFTPEDAGTYVYDIAESHVPGDAAAGYTNDSATKKVVITVTKDDTSSTGFTVVTTVDGKELESENGVPPIISFVNSWKDPSKPSQPTNPTNPATPKHDGGTTNNGQPKNVLSSTGSSVLFAVVACMILAGAGILALAARKRD</sequence>
<keyword evidence="5" id="KW-1133">Transmembrane helix</keyword>
<dbReference type="EMBL" id="JGZP01000010">
    <property type="protein sequence ID" value="KFI97997.1"/>
    <property type="molecule type" value="Genomic_DNA"/>
</dbReference>
<dbReference type="Pfam" id="PF07691">
    <property type="entry name" value="PA14"/>
    <property type="match status" value="1"/>
</dbReference>
<evidence type="ECO:0000256" key="1">
    <source>
        <dbReference type="ARBA" id="ARBA00008709"/>
    </source>
</evidence>
<keyword evidence="2 6" id="KW-0732">Signal</keyword>
<organism evidence="8 9">
    <name type="scientific">Bifidobacterium stellenboschense</name>
    <dbReference type="NCBI Taxonomy" id="762211"/>
    <lineage>
        <taxon>Bacteria</taxon>
        <taxon>Bacillati</taxon>
        <taxon>Actinomycetota</taxon>
        <taxon>Actinomycetes</taxon>
        <taxon>Bifidobacteriales</taxon>
        <taxon>Bifidobacteriaceae</taxon>
        <taxon>Bifidobacterium</taxon>
    </lineage>
</organism>
<dbReference type="RefSeq" id="WP_156963147.1">
    <property type="nucleotide sequence ID" value="NZ_JGZP01000010.1"/>
</dbReference>
<proteinExistence type="inferred from homology"/>
<evidence type="ECO:0000256" key="2">
    <source>
        <dbReference type="ARBA" id="ARBA00022729"/>
    </source>
</evidence>
<dbReference type="InterPro" id="IPR011874">
    <property type="entry name" value="Fibro_Slime"/>
</dbReference>
<accession>A0A087DR47</accession>
<evidence type="ECO:0000256" key="4">
    <source>
        <dbReference type="SAM" id="MobiDB-lite"/>
    </source>
</evidence>
<evidence type="ECO:0000256" key="3">
    <source>
        <dbReference type="ARBA" id="ARBA00023180"/>
    </source>
</evidence>
<dbReference type="OrthoDB" id="9757642at2"/>
<evidence type="ECO:0000313" key="9">
    <source>
        <dbReference type="Proteomes" id="UP000029004"/>
    </source>
</evidence>
<feature type="domain" description="PA14" evidence="7">
    <location>
        <begin position="610"/>
        <end position="781"/>
    </location>
</feature>
<feature type="transmembrane region" description="Helical" evidence="5">
    <location>
        <begin position="970"/>
        <end position="990"/>
    </location>
</feature>
<dbReference type="PANTHER" id="PTHR31137">
    <property type="entry name" value="PROTEIN PSIB-RELATED-RELATED"/>
    <property type="match status" value="1"/>
</dbReference>
<gene>
    <name evidence="8" type="ORF">BSTEL_0757</name>
</gene>
<dbReference type="PROSITE" id="PS51820">
    <property type="entry name" value="PA14"/>
    <property type="match status" value="1"/>
</dbReference>
<feature type="signal peptide" evidence="6">
    <location>
        <begin position="1"/>
        <end position="36"/>
    </location>
</feature>
<dbReference type="NCBIfam" id="TIGR02148">
    <property type="entry name" value="Fibro_Slime"/>
    <property type="match status" value="1"/>
</dbReference>
<feature type="compositionally biased region" description="Polar residues" evidence="4">
    <location>
        <begin position="934"/>
        <end position="945"/>
    </location>
</feature>
<feature type="chain" id="PRO_5039316714" evidence="6">
    <location>
        <begin position="37"/>
        <end position="994"/>
    </location>
</feature>